<dbReference type="InterPro" id="IPR018960">
    <property type="entry name" value="DUF1990"/>
</dbReference>
<dbReference type="AlphaFoldDB" id="A0AAU2GTJ1"/>
<sequence length="184" mass="20088">MSVLAFTYPEVGGTRLHRLPAGYHHLHHSTRIGHGPDTLRRAGAAVTEWRMHRALGVGVRSPSGRAEPGVPVDIVLGVGPVGIAAPCRVVWTDREPHRIGFAYGTLPGHPECGEESFVVELDGRGQVWFTVTAFSHPASWYTRLAGPLVPVAQRLYARRCGAVLRRLAREAEPRPGFARTATHQ</sequence>
<gene>
    <name evidence="2" type="ORF">OHV25_06105</name>
</gene>
<dbReference type="EMBL" id="CP108253">
    <property type="protein sequence ID" value="WTU39178.1"/>
    <property type="molecule type" value="Genomic_DNA"/>
</dbReference>
<dbReference type="PIRSF" id="PIRSF010260">
    <property type="entry name" value="UCP010260"/>
    <property type="match status" value="1"/>
</dbReference>
<dbReference type="Pfam" id="PF09348">
    <property type="entry name" value="DUF1990"/>
    <property type="match status" value="1"/>
</dbReference>
<protein>
    <submittedName>
        <fullName evidence="2">DUF1990 domain-containing protein</fullName>
    </submittedName>
</protein>
<dbReference type="PANTHER" id="PTHR34202">
    <property type="entry name" value="UPF0548 PROTEIN"/>
    <property type="match status" value="1"/>
</dbReference>
<feature type="domain" description="DUF1990" evidence="1">
    <location>
        <begin position="7"/>
        <end position="162"/>
    </location>
</feature>
<dbReference type="InterPro" id="IPR014457">
    <property type="entry name" value="UCP010260"/>
</dbReference>
<reference evidence="2" key="1">
    <citation type="submission" date="2022-10" db="EMBL/GenBank/DDBJ databases">
        <title>The complete genomes of actinobacterial strains from the NBC collection.</title>
        <authorList>
            <person name="Joergensen T.S."/>
            <person name="Alvarez Arevalo M."/>
            <person name="Sterndorff E.B."/>
            <person name="Faurdal D."/>
            <person name="Vuksanovic O."/>
            <person name="Mourched A.-S."/>
            <person name="Charusanti P."/>
            <person name="Shaw S."/>
            <person name="Blin K."/>
            <person name="Weber T."/>
        </authorList>
    </citation>
    <scope>NUCLEOTIDE SEQUENCE</scope>
    <source>
        <strain evidence="2">NBC_00060</strain>
    </source>
</reference>
<accession>A0AAU2GTJ1</accession>
<evidence type="ECO:0000259" key="1">
    <source>
        <dbReference type="Pfam" id="PF09348"/>
    </source>
</evidence>
<evidence type="ECO:0000313" key="2">
    <source>
        <dbReference type="EMBL" id="WTU39178.1"/>
    </source>
</evidence>
<dbReference type="PANTHER" id="PTHR34202:SF1">
    <property type="entry name" value="UPF0548 PROTEIN"/>
    <property type="match status" value="1"/>
</dbReference>
<proteinExistence type="predicted"/>
<name>A0AAU2GTJ1_9ACTN</name>
<organism evidence="2">
    <name type="scientific">Streptomyces sp. NBC_00060</name>
    <dbReference type="NCBI Taxonomy" id="2975636"/>
    <lineage>
        <taxon>Bacteria</taxon>
        <taxon>Bacillati</taxon>
        <taxon>Actinomycetota</taxon>
        <taxon>Actinomycetes</taxon>
        <taxon>Kitasatosporales</taxon>
        <taxon>Streptomycetaceae</taxon>
        <taxon>Streptomyces</taxon>
    </lineage>
</organism>